<dbReference type="AlphaFoldDB" id="A0A0S2I012"/>
<protein>
    <submittedName>
        <fullName evidence="1">Uncharacterized protein</fullName>
    </submittedName>
</protein>
<organism evidence="1 2">
    <name type="scientific">Salinivirga cyanobacteriivorans</name>
    <dbReference type="NCBI Taxonomy" id="1307839"/>
    <lineage>
        <taxon>Bacteria</taxon>
        <taxon>Pseudomonadati</taxon>
        <taxon>Bacteroidota</taxon>
        <taxon>Bacteroidia</taxon>
        <taxon>Bacteroidales</taxon>
        <taxon>Salinivirgaceae</taxon>
        <taxon>Salinivirga</taxon>
    </lineage>
</organism>
<accession>A0A0S2I012</accession>
<evidence type="ECO:0000313" key="2">
    <source>
        <dbReference type="Proteomes" id="UP000064893"/>
    </source>
</evidence>
<gene>
    <name evidence="1" type="ORF">L21SP5_01853</name>
</gene>
<dbReference type="EMBL" id="CP013118">
    <property type="protein sequence ID" value="ALO15493.1"/>
    <property type="molecule type" value="Genomic_DNA"/>
</dbReference>
<dbReference type="KEGG" id="blq:L21SP5_01853"/>
<reference evidence="1 2" key="1">
    <citation type="submission" date="2015-11" db="EMBL/GenBank/DDBJ databases">
        <title>Description and complete genome sequence of a novel strain predominating in hypersaline microbial mats and representing a new family of the Bacteriodetes phylum.</title>
        <authorList>
            <person name="Spring S."/>
            <person name="Bunk B."/>
            <person name="Sproer C."/>
            <person name="Klenk H.-P."/>
        </authorList>
    </citation>
    <scope>NUCLEOTIDE SEQUENCE [LARGE SCALE GENOMIC DNA]</scope>
    <source>
        <strain evidence="1 2">L21-Spi-D4</strain>
    </source>
</reference>
<dbReference type="STRING" id="1307839.L21SP5_01853"/>
<dbReference type="Proteomes" id="UP000064893">
    <property type="component" value="Chromosome"/>
</dbReference>
<name>A0A0S2I012_9BACT</name>
<proteinExistence type="predicted"/>
<keyword evidence="2" id="KW-1185">Reference proteome</keyword>
<evidence type="ECO:0000313" key="1">
    <source>
        <dbReference type="EMBL" id="ALO15493.1"/>
    </source>
</evidence>
<sequence>MTCDQSIQRLVTCDFIVESESQCETDHISINSIDLEQRYAEQYLGVLLRKEQNQFLKPQKLSHKKFSANQYRVADAEFIDEALF</sequence>